<dbReference type="EMBL" id="MHPJ01000026">
    <property type="protein sequence ID" value="OGZ78129.1"/>
    <property type="molecule type" value="Genomic_DNA"/>
</dbReference>
<reference evidence="1 2" key="1">
    <citation type="journal article" date="2016" name="Nat. Commun.">
        <title>Thousands of microbial genomes shed light on interconnected biogeochemical processes in an aquifer system.</title>
        <authorList>
            <person name="Anantharaman K."/>
            <person name="Brown C.T."/>
            <person name="Hug L.A."/>
            <person name="Sharon I."/>
            <person name="Castelle C.J."/>
            <person name="Probst A.J."/>
            <person name="Thomas B.C."/>
            <person name="Singh A."/>
            <person name="Wilkins M.J."/>
            <person name="Karaoz U."/>
            <person name="Brodie E.L."/>
            <person name="Williams K.H."/>
            <person name="Hubbard S.S."/>
            <person name="Banfield J.F."/>
        </authorList>
    </citation>
    <scope>NUCLEOTIDE SEQUENCE [LARGE SCALE GENOMIC DNA]</scope>
</reference>
<organism evidence="1 2">
    <name type="scientific">Candidatus Staskawiczbacteria bacterium RIFOXYB1_FULL_37_44</name>
    <dbReference type="NCBI Taxonomy" id="1802223"/>
    <lineage>
        <taxon>Bacteria</taxon>
        <taxon>Candidatus Staskawicziibacteriota</taxon>
    </lineage>
</organism>
<gene>
    <name evidence="1" type="ORF">A2358_02140</name>
</gene>
<comment type="caution">
    <text evidence="1">The sequence shown here is derived from an EMBL/GenBank/DDBJ whole genome shotgun (WGS) entry which is preliminary data.</text>
</comment>
<sequence>MIKIINKLKKYKNMENNNIKPLTLNDLVKYNHEVLFPFMEKTLAMKKDLKKTATKDDLKKFSTKKDLEKFATKNDLTKLKNEVLASQGKILKKLNDISGNKPKEISELKTRVEHIEDRIDLLAKSN</sequence>
<name>A0A1G2ITB3_9BACT</name>
<evidence type="ECO:0000313" key="2">
    <source>
        <dbReference type="Proteomes" id="UP000178650"/>
    </source>
</evidence>
<proteinExistence type="predicted"/>
<evidence type="ECO:0000313" key="1">
    <source>
        <dbReference type="EMBL" id="OGZ78129.1"/>
    </source>
</evidence>
<dbReference type="STRING" id="1802223.A2358_02140"/>
<accession>A0A1G2ITB3</accession>
<dbReference type="Proteomes" id="UP000178650">
    <property type="component" value="Unassembled WGS sequence"/>
</dbReference>
<dbReference type="AlphaFoldDB" id="A0A1G2ITB3"/>
<protein>
    <submittedName>
        <fullName evidence="1">Uncharacterized protein</fullName>
    </submittedName>
</protein>